<dbReference type="EMBL" id="ML213519">
    <property type="protein sequence ID" value="TFK48583.1"/>
    <property type="molecule type" value="Genomic_DNA"/>
</dbReference>
<sequence>MNDDPGRSASSPPRHDPALQHTDSNGIVMAALEAPLFNSQHQTTRLRILDYAMLKTHRNVRKHRTASCSILSTLKYVTSTKFCWSPFTRMAMLCLAMSRISIAYELPTCQVWTPPSPVSLLDRVRIHPAADLQVPGVRVGMSYDRDGAFGSFAGSGGLTGGVGGEVEEQSHLGHIALVIELVREWSGVEGGGGGANGLSVGVGDAYGADGGAARTAADSPVGFDGEVSGSRGIGATNGGRGRAKCSPSAANLGIKDHEESGSAILAASWLVDTTRGLVDLAGTLAPRISNINADPDAGLVLR</sequence>
<protein>
    <submittedName>
        <fullName evidence="2">Uncharacterized protein</fullName>
    </submittedName>
</protein>
<dbReference type="Proteomes" id="UP000305948">
    <property type="component" value="Unassembled WGS sequence"/>
</dbReference>
<accession>A0A5C3MUH3</accession>
<keyword evidence="3" id="KW-1185">Reference proteome</keyword>
<dbReference type="AlphaFoldDB" id="A0A5C3MUH3"/>
<evidence type="ECO:0000313" key="2">
    <source>
        <dbReference type="EMBL" id="TFK48583.1"/>
    </source>
</evidence>
<feature type="region of interest" description="Disordered" evidence="1">
    <location>
        <begin position="1"/>
        <end position="21"/>
    </location>
</feature>
<gene>
    <name evidence="2" type="ORF">OE88DRAFT_1647131</name>
</gene>
<evidence type="ECO:0000313" key="3">
    <source>
        <dbReference type="Proteomes" id="UP000305948"/>
    </source>
</evidence>
<name>A0A5C3MUH3_9AGAM</name>
<organism evidence="2 3">
    <name type="scientific">Heliocybe sulcata</name>
    <dbReference type="NCBI Taxonomy" id="5364"/>
    <lineage>
        <taxon>Eukaryota</taxon>
        <taxon>Fungi</taxon>
        <taxon>Dikarya</taxon>
        <taxon>Basidiomycota</taxon>
        <taxon>Agaricomycotina</taxon>
        <taxon>Agaricomycetes</taxon>
        <taxon>Gloeophyllales</taxon>
        <taxon>Gloeophyllaceae</taxon>
        <taxon>Heliocybe</taxon>
    </lineage>
</organism>
<proteinExistence type="predicted"/>
<evidence type="ECO:0000256" key="1">
    <source>
        <dbReference type="SAM" id="MobiDB-lite"/>
    </source>
</evidence>
<reference evidence="2 3" key="1">
    <citation type="journal article" date="2019" name="Nat. Ecol. Evol.">
        <title>Megaphylogeny resolves global patterns of mushroom evolution.</title>
        <authorList>
            <person name="Varga T."/>
            <person name="Krizsan K."/>
            <person name="Foldi C."/>
            <person name="Dima B."/>
            <person name="Sanchez-Garcia M."/>
            <person name="Sanchez-Ramirez S."/>
            <person name="Szollosi G.J."/>
            <person name="Szarkandi J.G."/>
            <person name="Papp V."/>
            <person name="Albert L."/>
            <person name="Andreopoulos W."/>
            <person name="Angelini C."/>
            <person name="Antonin V."/>
            <person name="Barry K.W."/>
            <person name="Bougher N.L."/>
            <person name="Buchanan P."/>
            <person name="Buyck B."/>
            <person name="Bense V."/>
            <person name="Catcheside P."/>
            <person name="Chovatia M."/>
            <person name="Cooper J."/>
            <person name="Damon W."/>
            <person name="Desjardin D."/>
            <person name="Finy P."/>
            <person name="Geml J."/>
            <person name="Haridas S."/>
            <person name="Hughes K."/>
            <person name="Justo A."/>
            <person name="Karasinski D."/>
            <person name="Kautmanova I."/>
            <person name="Kiss B."/>
            <person name="Kocsube S."/>
            <person name="Kotiranta H."/>
            <person name="LaButti K.M."/>
            <person name="Lechner B.E."/>
            <person name="Liimatainen K."/>
            <person name="Lipzen A."/>
            <person name="Lukacs Z."/>
            <person name="Mihaltcheva S."/>
            <person name="Morgado L.N."/>
            <person name="Niskanen T."/>
            <person name="Noordeloos M.E."/>
            <person name="Ohm R.A."/>
            <person name="Ortiz-Santana B."/>
            <person name="Ovrebo C."/>
            <person name="Racz N."/>
            <person name="Riley R."/>
            <person name="Savchenko A."/>
            <person name="Shiryaev A."/>
            <person name="Soop K."/>
            <person name="Spirin V."/>
            <person name="Szebenyi C."/>
            <person name="Tomsovsky M."/>
            <person name="Tulloss R.E."/>
            <person name="Uehling J."/>
            <person name="Grigoriev I.V."/>
            <person name="Vagvolgyi C."/>
            <person name="Papp T."/>
            <person name="Martin F.M."/>
            <person name="Miettinen O."/>
            <person name="Hibbett D.S."/>
            <person name="Nagy L.G."/>
        </authorList>
    </citation>
    <scope>NUCLEOTIDE SEQUENCE [LARGE SCALE GENOMIC DNA]</scope>
    <source>
        <strain evidence="2 3">OMC1185</strain>
    </source>
</reference>